<dbReference type="RefSeq" id="WP_027696258.1">
    <property type="nucleotide sequence ID" value="NZ_BSPV01000010.1"/>
</dbReference>
<dbReference type="Proteomes" id="UP001157156">
    <property type="component" value="Unassembled WGS sequence"/>
</dbReference>
<proteinExistence type="predicted"/>
<gene>
    <name evidence="2" type="ORF">FOF44_03715</name>
    <name evidence="1" type="ORF">GCM10007931_30300</name>
</gene>
<evidence type="ECO:0000313" key="3">
    <source>
        <dbReference type="Proteomes" id="UP000319828"/>
    </source>
</evidence>
<dbReference type="EMBL" id="BSPV01000010">
    <property type="protein sequence ID" value="GLT16055.1"/>
    <property type="molecule type" value="Genomic_DNA"/>
</dbReference>
<comment type="caution">
    <text evidence="2">The sequence shown here is derived from an EMBL/GenBank/DDBJ whole genome shotgun (WGS) entry which is preliminary data.</text>
</comment>
<name>A0A557PDT8_9VIBR</name>
<dbReference type="Proteomes" id="UP000319828">
    <property type="component" value="Unassembled WGS sequence"/>
</dbReference>
<organism evidence="2 3">
    <name type="scientific">Vibrio algivorus</name>
    <dbReference type="NCBI Taxonomy" id="1667024"/>
    <lineage>
        <taxon>Bacteria</taxon>
        <taxon>Pseudomonadati</taxon>
        <taxon>Pseudomonadota</taxon>
        <taxon>Gammaproteobacteria</taxon>
        <taxon>Vibrionales</taxon>
        <taxon>Vibrionaceae</taxon>
        <taxon>Vibrio</taxon>
    </lineage>
</organism>
<sequence>MESFQLEDIMAMEPNPYRAHKTKPTKRKWREIEAIQDRRQLQKELKELDYFGEYNLEDLDI</sequence>
<dbReference type="InterPro" id="IPR021932">
    <property type="entry name" value="DUF3545"/>
</dbReference>
<reference evidence="1" key="1">
    <citation type="journal article" date="2014" name="Int. J. Syst. Evol. Microbiol.">
        <title>Complete genome of a new Firmicutes species belonging to the dominant human colonic microbiota ('Ruminococcus bicirculans') reveals two chromosomes and a selective capacity to utilize plant glucans.</title>
        <authorList>
            <consortium name="NISC Comparative Sequencing Program"/>
            <person name="Wegmann U."/>
            <person name="Louis P."/>
            <person name="Goesmann A."/>
            <person name="Henrissat B."/>
            <person name="Duncan S.H."/>
            <person name="Flint H.J."/>
        </authorList>
    </citation>
    <scope>NUCLEOTIDE SEQUENCE</scope>
    <source>
        <strain evidence="1">NBRC 111146</strain>
    </source>
</reference>
<reference evidence="1" key="4">
    <citation type="submission" date="2023-01" db="EMBL/GenBank/DDBJ databases">
        <title>Draft genome sequence of Vibrio algivorus strain NBRC 111146.</title>
        <authorList>
            <person name="Sun Q."/>
            <person name="Mori K."/>
        </authorList>
    </citation>
    <scope>NUCLEOTIDE SEQUENCE</scope>
    <source>
        <strain evidence="1">NBRC 111146</strain>
    </source>
</reference>
<reference evidence="2 3" key="3">
    <citation type="submission" date="2019-07" db="EMBL/GenBank/DDBJ databases">
        <title>The draft genome sequence of Vibrio algivorus M1486.</title>
        <authorList>
            <person name="Meng X."/>
        </authorList>
    </citation>
    <scope>NUCLEOTIDE SEQUENCE [LARGE SCALE GENOMIC DNA]</scope>
    <source>
        <strain evidence="2 3">M1486</strain>
    </source>
</reference>
<evidence type="ECO:0000313" key="4">
    <source>
        <dbReference type="Proteomes" id="UP001157156"/>
    </source>
</evidence>
<protein>
    <submittedName>
        <fullName evidence="2">DUF3545 family protein</fullName>
    </submittedName>
</protein>
<accession>A0A557PDT8</accession>
<reference evidence="4" key="2">
    <citation type="journal article" date="2019" name="Int. J. Syst. Evol. Microbiol.">
        <title>The Global Catalogue of Microorganisms (GCM) 10K type strain sequencing project: providing services to taxonomists for standard genome sequencing and annotation.</title>
        <authorList>
            <consortium name="The Broad Institute Genomics Platform"/>
            <consortium name="The Broad Institute Genome Sequencing Center for Infectious Disease"/>
            <person name="Wu L."/>
            <person name="Ma J."/>
        </authorList>
    </citation>
    <scope>NUCLEOTIDE SEQUENCE [LARGE SCALE GENOMIC DNA]</scope>
    <source>
        <strain evidence="4">NBRC 111146</strain>
    </source>
</reference>
<evidence type="ECO:0000313" key="1">
    <source>
        <dbReference type="EMBL" id="GLT16055.1"/>
    </source>
</evidence>
<keyword evidence="4" id="KW-1185">Reference proteome</keyword>
<dbReference type="EMBL" id="VMKJ01000004">
    <property type="protein sequence ID" value="TVO38810.1"/>
    <property type="molecule type" value="Genomic_DNA"/>
</dbReference>
<dbReference type="AlphaFoldDB" id="A0A557PDT8"/>
<dbReference type="Pfam" id="PF12065">
    <property type="entry name" value="DUF3545"/>
    <property type="match status" value="1"/>
</dbReference>
<evidence type="ECO:0000313" key="2">
    <source>
        <dbReference type="EMBL" id="TVO38810.1"/>
    </source>
</evidence>
<dbReference type="OrthoDB" id="5918741at2"/>